<dbReference type="KEGG" id="hbs:IPV69_17130"/>
<organism evidence="7 8">
    <name type="scientific">Humisphaera borealis</name>
    <dbReference type="NCBI Taxonomy" id="2807512"/>
    <lineage>
        <taxon>Bacteria</taxon>
        <taxon>Pseudomonadati</taxon>
        <taxon>Planctomycetota</taxon>
        <taxon>Phycisphaerae</taxon>
        <taxon>Tepidisphaerales</taxon>
        <taxon>Tepidisphaeraceae</taxon>
        <taxon>Humisphaera</taxon>
    </lineage>
</organism>
<sequence length="463" mass="48136">MDVASGYLLALFRILSWAGVTAFLYREAGPVAFGIFALLRGTISILSYTSLGLGPALVHAIAKANARDAIPAEPLSADTTVAPPGIVALGYANTAAEPVPAGNHEQAVITTGLHVARLLTAFAFAGAIGMALATESYFASREVNAGWILLATLALGCGVATRIAGEPASAILQVRGLLALDNFILAGAEVCWLLVVVLIPLRQIDSVAGAWALCCLGTTVTRVVAVTRLVPDFETGGPKDPAIMRSLLRFGGGITLAQTADFLYAPCSYLIIQSLLGPSEVATYAPLVQIDSALLLVVAGIAGAVFPRAARSFAAGNLRELRHLYVRGTLTSLALLIAAGIATMLLGAFALRLWLGDVSPQTLMLLPLLLVHTVIGGASGVGRAVLLGMGRVRVFMKSSLIAGSANVVLGATLAGPVGWGLKGIVLATIIVVVARCAIWMPWYVLKMTNDENRLTNQAQNPKD</sequence>
<dbReference type="GO" id="GO:0015297">
    <property type="term" value="F:antiporter activity"/>
    <property type="evidence" value="ECO:0007669"/>
    <property type="project" value="InterPro"/>
</dbReference>
<evidence type="ECO:0000256" key="5">
    <source>
        <dbReference type="ARBA" id="ARBA00023136"/>
    </source>
</evidence>
<dbReference type="PANTHER" id="PTHR30250:SF26">
    <property type="entry name" value="PSMA PROTEIN"/>
    <property type="match status" value="1"/>
</dbReference>
<accession>A0A7M2WS32</accession>
<evidence type="ECO:0000256" key="4">
    <source>
        <dbReference type="ARBA" id="ARBA00022989"/>
    </source>
</evidence>
<dbReference type="Proteomes" id="UP000593765">
    <property type="component" value="Chromosome"/>
</dbReference>
<feature type="transmembrane region" description="Helical" evidence="6">
    <location>
        <begin position="363"/>
        <end position="386"/>
    </location>
</feature>
<feature type="transmembrane region" description="Helical" evidence="6">
    <location>
        <begin position="398"/>
        <end position="418"/>
    </location>
</feature>
<name>A0A7M2WS32_9BACT</name>
<feature type="transmembrane region" description="Helical" evidence="6">
    <location>
        <begin position="177"/>
        <end position="201"/>
    </location>
</feature>
<keyword evidence="4 6" id="KW-1133">Transmembrane helix</keyword>
<feature type="transmembrane region" description="Helical" evidence="6">
    <location>
        <begin position="292"/>
        <end position="310"/>
    </location>
</feature>
<feature type="transmembrane region" description="Helical" evidence="6">
    <location>
        <begin position="7"/>
        <end position="25"/>
    </location>
</feature>
<keyword evidence="3 6" id="KW-0812">Transmembrane</keyword>
<gene>
    <name evidence="7" type="ORF">IPV69_17130</name>
</gene>
<dbReference type="PANTHER" id="PTHR30250">
    <property type="entry name" value="PST FAMILY PREDICTED COLANIC ACID TRANSPORTER"/>
    <property type="match status" value="1"/>
</dbReference>
<dbReference type="Pfam" id="PF01554">
    <property type="entry name" value="MatE"/>
    <property type="match status" value="1"/>
</dbReference>
<dbReference type="GO" id="GO:0005886">
    <property type="term" value="C:plasma membrane"/>
    <property type="evidence" value="ECO:0007669"/>
    <property type="project" value="UniProtKB-SubCell"/>
</dbReference>
<dbReference type="EMBL" id="CP063458">
    <property type="protein sequence ID" value="QOV87982.1"/>
    <property type="molecule type" value="Genomic_DNA"/>
</dbReference>
<proteinExistence type="predicted"/>
<reference evidence="7 8" key="1">
    <citation type="submission" date="2020-10" db="EMBL/GenBank/DDBJ databases">
        <title>Wide distribution of Phycisphaera-like planctomycetes from WD2101 soil group in peatlands and genome analysis of the first cultivated representative.</title>
        <authorList>
            <person name="Dedysh S.N."/>
            <person name="Beletsky A.V."/>
            <person name="Ivanova A."/>
            <person name="Kulichevskaya I.S."/>
            <person name="Suzina N.E."/>
            <person name="Philippov D.A."/>
            <person name="Rakitin A.L."/>
            <person name="Mardanov A.V."/>
            <person name="Ravin N.V."/>
        </authorList>
    </citation>
    <scope>NUCLEOTIDE SEQUENCE [LARGE SCALE GENOMIC DNA]</scope>
    <source>
        <strain evidence="7 8">M1803</strain>
    </source>
</reference>
<feature type="transmembrane region" description="Helical" evidence="6">
    <location>
        <begin position="145"/>
        <end position="165"/>
    </location>
</feature>
<keyword evidence="5 6" id="KW-0472">Membrane</keyword>
<evidence type="ECO:0000256" key="6">
    <source>
        <dbReference type="SAM" id="Phobius"/>
    </source>
</evidence>
<feature type="transmembrane region" description="Helical" evidence="6">
    <location>
        <begin position="118"/>
        <end position="139"/>
    </location>
</feature>
<keyword evidence="2" id="KW-1003">Cell membrane</keyword>
<feature type="transmembrane region" description="Helical" evidence="6">
    <location>
        <begin position="247"/>
        <end position="272"/>
    </location>
</feature>
<evidence type="ECO:0000313" key="7">
    <source>
        <dbReference type="EMBL" id="QOV87982.1"/>
    </source>
</evidence>
<protein>
    <submittedName>
        <fullName evidence="7">MATE family efflux transporter</fullName>
    </submittedName>
</protein>
<dbReference type="CDD" id="cd12082">
    <property type="entry name" value="MATE_like"/>
    <property type="match status" value="1"/>
</dbReference>
<dbReference type="InterPro" id="IPR002528">
    <property type="entry name" value="MATE_fam"/>
</dbReference>
<feature type="transmembrane region" description="Helical" evidence="6">
    <location>
        <begin position="31"/>
        <end position="58"/>
    </location>
</feature>
<evidence type="ECO:0000313" key="8">
    <source>
        <dbReference type="Proteomes" id="UP000593765"/>
    </source>
</evidence>
<dbReference type="GO" id="GO:0042910">
    <property type="term" value="F:xenobiotic transmembrane transporter activity"/>
    <property type="evidence" value="ECO:0007669"/>
    <property type="project" value="InterPro"/>
</dbReference>
<feature type="transmembrane region" description="Helical" evidence="6">
    <location>
        <begin position="207"/>
        <end position="226"/>
    </location>
</feature>
<feature type="transmembrane region" description="Helical" evidence="6">
    <location>
        <begin position="330"/>
        <end position="351"/>
    </location>
</feature>
<feature type="transmembrane region" description="Helical" evidence="6">
    <location>
        <begin position="424"/>
        <end position="445"/>
    </location>
</feature>
<evidence type="ECO:0000256" key="3">
    <source>
        <dbReference type="ARBA" id="ARBA00022692"/>
    </source>
</evidence>
<dbReference type="InterPro" id="IPR050833">
    <property type="entry name" value="Poly_Biosynth_Transport"/>
</dbReference>
<evidence type="ECO:0000256" key="2">
    <source>
        <dbReference type="ARBA" id="ARBA00022475"/>
    </source>
</evidence>
<comment type="subcellular location">
    <subcellularLocation>
        <location evidence="1">Cell membrane</location>
        <topology evidence="1">Multi-pass membrane protein</topology>
    </subcellularLocation>
</comment>
<dbReference type="AlphaFoldDB" id="A0A7M2WS32"/>
<keyword evidence="8" id="KW-1185">Reference proteome</keyword>
<evidence type="ECO:0000256" key="1">
    <source>
        <dbReference type="ARBA" id="ARBA00004651"/>
    </source>
</evidence>